<evidence type="ECO:0000313" key="3">
    <source>
        <dbReference type="Proteomes" id="UP001338309"/>
    </source>
</evidence>
<name>A0ABQ6PSN4_9BACT</name>
<feature type="transmembrane region" description="Helical" evidence="1">
    <location>
        <begin position="7"/>
        <end position="26"/>
    </location>
</feature>
<comment type="caution">
    <text evidence="2">The sequence shown here is derived from an EMBL/GenBank/DDBJ whole genome shotgun (WGS) entry which is preliminary data.</text>
</comment>
<dbReference type="RefSeq" id="WP_338224941.1">
    <property type="nucleotide sequence ID" value="NZ_BTPD01000009.1"/>
</dbReference>
<proteinExistence type="predicted"/>
<keyword evidence="1" id="KW-0472">Membrane</keyword>
<evidence type="ECO:0008006" key="4">
    <source>
        <dbReference type="Google" id="ProtNLM"/>
    </source>
</evidence>
<sequence>MKTVLKFISLLGLIFTIYPPVLYFIGDASLDRMKFSMGIGMLLWMVTAPFWINKKMEDRRPEPEEK</sequence>
<protein>
    <recommendedName>
        <fullName evidence="4">YqaE/Pmp3 family membrane protein</fullName>
    </recommendedName>
</protein>
<accession>A0ABQ6PSN4</accession>
<reference evidence="2 3" key="1">
    <citation type="submission" date="2023-08" db="EMBL/GenBank/DDBJ databases">
        <title>Draft genome sequence of Algoriphagus confluentis.</title>
        <authorList>
            <person name="Takatani N."/>
            <person name="Hosokawa M."/>
            <person name="Sawabe T."/>
        </authorList>
    </citation>
    <scope>NUCLEOTIDE SEQUENCE [LARGE SCALE GENOMIC DNA]</scope>
    <source>
        <strain evidence="2 3">NBRC 111222</strain>
    </source>
</reference>
<keyword evidence="1" id="KW-1133">Transmembrane helix</keyword>
<evidence type="ECO:0000256" key="1">
    <source>
        <dbReference type="SAM" id="Phobius"/>
    </source>
</evidence>
<keyword evidence="1" id="KW-0812">Transmembrane</keyword>
<gene>
    <name evidence="2" type="ORF">Aconfl_28780</name>
</gene>
<organism evidence="2 3">
    <name type="scientific">Algoriphagus confluentis</name>
    <dbReference type="NCBI Taxonomy" id="1697556"/>
    <lineage>
        <taxon>Bacteria</taxon>
        <taxon>Pseudomonadati</taxon>
        <taxon>Bacteroidota</taxon>
        <taxon>Cytophagia</taxon>
        <taxon>Cytophagales</taxon>
        <taxon>Cyclobacteriaceae</taxon>
        <taxon>Algoriphagus</taxon>
    </lineage>
</organism>
<dbReference type="Proteomes" id="UP001338309">
    <property type="component" value="Unassembled WGS sequence"/>
</dbReference>
<keyword evidence="3" id="KW-1185">Reference proteome</keyword>
<evidence type="ECO:0000313" key="2">
    <source>
        <dbReference type="EMBL" id="GMQ30235.1"/>
    </source>
</evidence>
<feature type="transmembrane region" description="Helical" evidence="1">
    <location>
        <begin position="32"/>
        <end position="52"/>
    </location>
</feature>
<dbReference type="EMBL" id="BTPD01000009">
    <property type="protein sequence ID" value="GMQ30235.1"/>
    <property type="molecule type" value="Genomic_DNA"/>
</dbReference>